<feature type="region of interest" description="Disordered" evidence="1">
    <location>
        <begin position="1"/>
        <end position="43"/>
    </location>
</feature>
<comment type="caution">
    <text evidence="2">The sequence shown here is derived from an EMBL/GenBank/DDBJ whole genome shotgun (WGS) entry which is preliminary data.</text>
</comment>
<reference evidence="2" key="1">
    <citation type="journal article" date="2019" name="Sci. Rep.">
        <title>Draft genome of Tanacetum cinerariifolium, the natural source of mosquito coil.</title>
        <authorList>
            <person name="Yamashiro T."/>
            <person name="Shiraishi A."/>
            <person name="Satake H."/>
            <person name="Nakayama K."/>
        </authorList>
    </citation>
    <scope>NUCLEOTIDE SEQUENCE</scope>
</reference>
<proteinExistence type="predicted"/>
<evidence type="ECO:0000313" key="2">
    <source>
        <dbReference type="EMBL" id="GEY55390.1"/>
    </source>
</evidence>
<organism evidence="2">
    <name type="scientific">Tanacetum cinerariifolium</name>
    <name type="common">Dalmatian daisy</name>
    <name type="synonym">Chrysanthemum cinerariifolium</name>
    <dbReference type="NCBI Taxonomy" id="118510"/>
    <lineage>
        <taxon>Eukaryota</taxon>
        <taxon>Viridiplantae</taxon>
        <taxon>Streptophyta</taxon>
        <taxon>Embryophyta</taxon>
        <taxon>Tracheophyta</taxon>
        <taxon>Spermatophyta</taxon>
        <taxon>Magnoliopsida</taxon>
        <taxon>eudicotyledons</taxon>
        <taxon>Gunneridae</taxon>
        <taxon>Pentapetalae</taxon>
        <taxon>asterids</taxon>
        <taxon>campanulids</taxon>
        <taxon>Asterales</taxon>
        <taxon>Asteraceae</taxon>
        <taxon>Asteroideae</taxon>
        <taxon>Anthemideae</taxon>
        <taxon>Anthemidinae</taxon>
        <taxon>Tanacetum</taxon>
    </lineage>
</organism>
<feature type="compositionally biased region" description="Polar residues" evidence="1">
    <location>
        <begin position="1"/>
        <end position="10"/>
    </location>
</feature>
<protein>
    <submittedName>
        <fullName evidence="2">Uncharacterized protein</fullName>
    </submittedName>
</protein>
<evidence type="ECO:0000256" key="1">
    <source>
        <dbReference type="SAM" id="MobiDB-lite"/>
    </source>
</evidence>
<name>A0A699HNX8_TANCI</name>
<sequence length="69" mass="7774">MSMSDQSLANGKTKERSHVSEEDLRLDEVIKSSNSSSKDQDHVSKIGLLEEIVRNKELKSNKESLITRS</sequence>
<accession>A0A699HNX8</accession>
<feature type="compositionally biased region" description="Basic and acidic residues" evidence="1">
    <location>
        <begin position="12"/>
        <end position="30"/>
    </location>
</feature>
<dbReference type="EMBL" id="BKCJ010188424">
    <property type="protein sequence ID" value="GEY55390.1"/>
    <property type="molecule type" value="Genomic_DNA"/>
</dbReference>
<dbReference type="AlphaFoldDB" id="A0A699HNX8"/>
<gene>
    <name evidence="2" type="ORF">Tci_427364</name>
</gene>